<reference evidence="1" key="1">
    <citation type="submission" date="2020-11" db="EMBL/GenBank/DDBJ databases">
        <authorList>
            <person name="Tran Van P."/>
        </authorList>
    </citation>
    <scope>NUCLEOTIDE SEQUENCE</scope>
</reference>
<sequence length="342" mass="38401">MEDETVPINGEAFMCFENALKWMERQPNAKVYNCLLSSTCGILRHGNKPTASQTELEALGIEPGTSGSEASKSDHYTTEAVGFECKMGRTGRRRMQRLKDCKKPIKLCSQDETIHLTQWMTRQGCVLPPNMTPAIFEDTGRGVLTSKAIKRNPLDFVLIAPGEVEKAVQIKYPTGTRNYFNKRIEFIKKHQFTENLEFYATYMSFNLKAIIHVLTVNDFNMAKVLMNIFTGCYSSEDEKEIAQVGLSLLEKCISNGSHLLDPKKAKRPTVLSSPFTAETDKIGSNLTPKIPPVQIVRKCFHPGAMSISKETVPEIGKVVSNMDMLKSMMSYIWPQGLETINK</sequence>
<gene>
    <name evidence="1" type="ORF">TMSB3V08_LOCUS3898</name>
</gene>
<evidence type="ECO:0000313" key="1">
    <source>
        <dbReference type="EMBL" id="CAD7427033.1"/>
    </source>
</evidence>
<dbReference type="EMBL" id="OB793345">
    <property type="protein sequence ID" value="CAD7427033.1"/>
    <property type="molecule type" value="Genomic_DNA"/>
</dbReference>
<dbReference type="AlphaFoldDB" id="A0A7R9HLP5"/>
<accession>A0A7R9HLP5</accession>
<proteinExistence type="predicted"/>
<organism evidence="1">
    <name type="scientific">Timema monikensis</name>
    <dbReference type="NCBI Taxonomy" id="170555"/>
    <lineage>
        <taxon>Eukaryota</taxon>
        <taxon>Metazoa</taxon>
        <taxon>Ecdysozoa</taxon>
        <taxon>Arthropoda</taxon>
        <taxon>Hexapoda</taxon>
        <taxon>Insecta</taxon>
        <taxon>Pterygota</taxon>
        <taxon>Neoptera</taxon>
        <taxon>Polyneoptera</taxon>
        <taxon>Phasmatodea</taxon>
        <taxon>Timematodea</taxon>
        <taxon>Timematoidea</taxon>
        <taxon>Timematidae</taxon>
        <taxon>Timema</taxon>
    </lineage>
</organism>
<protein>
    <submittedName>
        <fullName evidence="1">Uncharacterized protein</fullName>
    </submittedName>
</protein>
<name>A0A7R9HLP5_9NEOP</name>